<proteinExistence type="predicted"/>
<evidence type="ECO:0000256" key="2">
    <source>
        <dbReference type="SAM" id="SignalP"/>
    </source>
</evidence>
<name>A0A9W9YZL3_9CNID</name>
<sequence>MFLYSILFSFQIVSFLIPDQAEATISPSAVLSSNFTVNSNATANVPSSTILVSMTTEVASIIVTHASTSVTHASTVMSVSSSSVTTPTSPPPSEGAQEAVVLTVADMTTVEFENKKGNFTSAVKKAVESYCLVPTRKCTNETSRKRRATTAEQVYIASGYPKQSSFAPSDLLVAVFVSTGGNKFLSKNILLNVIQDYQENLSSALGGKKITGVGRLHYEVITFSPTEAPASSGKTQLMYVFFGAFFGAVVILAVCICVTCWVGCKSEKENDVRPLTTSNLELVDK</sequence>
<keyword evidence="1" id="KW-1133">Transmembrane helix</keyword>
<dbReference type="OrthoDB" id="5985209at2759"/>
<dbReference type="EMBL" id="MU826837">
    <property type="protein sequence ID" value="KAJ7372295.1"/>
    <property type="molecule type" value="Genomic_DNA"/>
</dbReference>
<organism evidence="3 4">
    <name type="scientific">Desmophyllum pertusum</name>
    <dbReference type="NCBI Taxonomy" id="174260"/>
    <lineage>
        <taxon>Eukaryota</taxon>
        <taxon>Metazoa</taxon>
        <taxon>Cnidaria</taxon>
        <taxon>Anthozoa</taxon>
        <taxon>Hexacorallia</taxon>
        <taxon>Scleractinia</taxon>
        <taxon>Caryophylliina</taxon>
        <taxon>Caryophylliidae</taxon>
        <taxon>Desmophyllum</taxon>
    </lineage>
</organism>
<reference evidence="3" key="1">
    <citation type="submission" date="2023-01" db="EMBL/GenBank/DDBJ databases">
        <title>Genome assembly of the deep-sea coral Lophelia pertusa.</title>
        <authorList>
            <person name="Herrera S."/>
            <person name="Cordes E."/>
        </authorList>
    </citation>
    <scope>NUCLEOTIDE SEQUENCE</scope>
    <source>
        <strain evidence="3">USNM1676648</strain>
        <tissue evidence="3">Polyp</tissue>
    </source>
</reference>
<evidence type="ECO:0000256" key="1">
    <source>
        <dbReference type="SAM" id="Phobius"/>
    </source>
</evidence>
<evidence type="ECO:0000313" key="3">
    <source>
        <dbReference type="EMBL" id="KAJ7372295.1"/>
    </source>
</evidence>
<dbReference type="AlphaFoldDB" id="A0A9W9YZL3"/>
<gene>
    <name evidence="3" type="ORF">OS493_019739</name>
</gene>
<feature type="chain" id="PRO_5040993804" evidence="2">
    <location>
        <begin position="24"/>
        <end position="285"/>
    </location>
</feature>
<keyword evidence="4" id="KW-1185">Reference proteome</keyword>
<accession>A0A9W9YZL3</accession>
<dbReference type="Proteomes" id="UP001163046">
    <property type="component" value="Unassembled WGS sequence"/>
</dbReference>
<comment type="caution">
    <text evidence="3">The sequence shown here is derived from an EMBL/GenBank/DDBJ whole genome shotgun (WGS) entry which is preliminary data.</text>
</comment>
<protein>
    <submittedName>
        <fullName evidence="3">Uncharacterized protein</fullName>
    </submittedName>
</protein>
<feature type="signal peptide" evidence="2">
    <location>
        <begin position="1"/>
        <end position="23"/>
    </location>
</feature>
<keyword evidence="1" id="KW-0472">Membrane</keyword>
<feature type="transmembrane region" description="Helical" evidence="1">
    <location>
        <begin position="237"/>
        <end position="264"/>
    </location>
</feature>
<evidence type="ECO:0000313" key="4">
    <source>
        <dbReference type="Proteomes" id="UP001163046"/>
    </source>
</evidence>
<keyword evidence="2" id="KW-0732">Signal</keyword>
<keyword evidence="1" id="KW-0812">Transmembrane</keyword>